<reference evidence="2" key="1">
    <citation type="submission" date="2017-09" db="EMBL/GenBank/DDBJ databases">
        <title>Depth-based differentiation of microbial function through sediment-hosted aquifers and enrichment of novel symbionts in the deep terrestrial subsurface.</title>
        <authorList>
            <person name="Probst A.J."/>
            <person name="Ladd B."/>
            <person name="Jarett J.K."/>
            <person name="Geller-Mcgrath D.E."/>
            <person name="Sieber C.M.K."/>
            <person name="Emerson J.B."/>
            <person name="Anantharaman K."/>
            <person name="Thomas B.C."/>
            <person name="Malmstrom R."/>
            <person name="Stieglmeier M."/>
            <person name="Klingl A."/>
            <person name="Woyke T."/>
            <person name="Ryan C.M."/>
            <person name="Banfield J.F."/>
        </authorList>
    </citation>
    <scope>NUCLEOTIDE SEQUENCE [LARGE SCALE GENOMIC DNA]</scope>
</reference>
<evidence type="ECO:0008006" key="3">
    <source>
        <dbReference type="Google" id="ProtNLM"/>
    </source>
</evidence>
<organism evidence="1 2">
    <name type="scientific">bacterium (Candidatus Gribaldobacteria) CG_4_10_14_0_2_um_filter_41_16</name>
    <dbReference type="NCBI Taxonomy" id="2014265"/>
    <lineage>
        <taxon>Bacteria</taxon>
        <taxon>Candidatus Gribaldobacteria</taxon>
    </lineage>
</organism>
<sequence>MWSDGKYGCALTFDGVDDYVGVSNSIAMATGTLAFWAKPDTTTQKLIELSASDYVSLASGVVTVAGFGAEVVYVDGRQTTVFPDTNWHHISIVSSASTTANTVNLGKNSATYYAGLLDDVRIYNYARAANQIRADYNSGTSLHLGQ</sequence>
<dbReference type="Gene3D" id="2.60.120.200">
    <property type="match status" value="2"/>
</dbReference>
<gene>
    <name evidence="1" type="ORF">COX74_02830</name>
</gene>
<dbReference type="Proteomes" id="UP000229364">
    <property type="component" value="Unassembled WGS sequence"/>
</dbReference>
<name>A0A2M7VHZ2_9BACT</name>
<protein>
    <recommendedName>
        <fullName evidence="3">LamG-like jellyroll fold domain-containing protein</fullName>
    </recommendedName>
</protein>
<dbReference type="EMBL" id="PFPR01000069">
    <property type="protein sequence ID" value="PJA01423.1"/>
    <property type="molecule type" value="Genomic_DNA"/>
</dbReference>
<dbReference type="SUPFAM" id="SSF49899">
    <property type="entry name" value="Concanavalin A-like lectins/glucanases"/>
    <property type="match status" value="1"/>
</dbReference>
<proteinExistence type="predicted"/>
<dbReference type="AlphaFoldDB" id="A0A2M7VHZ2"/>
<evidence type="ECO:0000313" key="2">
    <source>
        <dbReference type="Proteomes" id="UP000229364"/>
    </source>
</evidence>
<accession>A0A2M7VHZ2</accession>
<comment type="caution">
    <text evidence="1">The sequence shown here is derived from an EMBL/GenBank/DDBJ whole genome shotgun (WGS) entry which is preliminary data.</text>
</comment>
<evidence type="ECO:0000313" key="1">
    <source>
        <dbReference type="EMBL" id="PJA01423.1"/>
    </source>
</evidence>
<dbReference type="InterPro" id="IPR013320">
    <property type="entry name" value="ConA-like_dom_sf"/>
</dbReference>